<dbReference type="PANTHER" id="PTHR46310:SF7">
    <property type="entry name" value="AMIDASE 1"/>
    <property type="match status" value="1"/>
</dbReference>
<dbReference type="InterPro" id="IPR023631">
    <property type="entry name" value="Amidase_dom"/>
</dbReference>
<evidence type="ECO:0000313" key="3">
    <source>
        <dbReference type="Proteomes" id="UP001172673"/>
    </source>
</evidence>
<dbReference type="PANTHER" id="PTHR46310">
    <property type="entry name" value="AMIDASE 1"/>
    <property type="match status" value="1"/>
</dbReference>
<evidence type="ECO:0000259" key="1">
    <source>
        <dbReference type="Pfam" id="PF01425"/>
    </source>
</evidence>
<gene>
    <name evidence="2" type="ORF">H2200_008600</name>
</gene>
<protein>
    <recommendedName>
        <fullName evidence="1">Amidase domain-containing protein</fullName>
    </recommendedName>
</protein>
<comment type="caution">
    <text evidence="2">The sequence shown here is derived from an EMBL/GenBank/DDBJ whole genome shotgun (WGS) entry which is preliminary data.</text>
</comment>
<keyword evidence="3" id="KW-1185">Reference proteome</keyword>
<dbReference type="SUPFAM" id="SSF75304">
    <property type="entry name" value="Amidase signature (AS) enzymes"/>
    <property type="match status" value="1"/>
</dbReference>
<proteinExistence type="predicted"/>
<dbReference type="Pfam" id="PF01425">
    <property type="entry name" value="Amidase"/>
    <property type="match status" value="1"/>
</dbReference>
<dbReference type="AlphaFoldDB" id="A0AA39CFU7"/>
<dbReference type="InterPro" id="IPR036928">
    <property type="entry name" value="AS_sf"/>
</dbReference>
<evidence type="ECO:0000313" key="2">
    <source>
        <dbReference type="EMBL" id="KAJ9606592.1"/>
    </source>
</evidence>
<name>A0AA39CFU7_9EURO</name>
<sequence>MAPGPNPYIKIGKNTYHISLDTHASKLAPSLIPKLRRFEGEFIFATAIEWTPSTFTPTDLEATCKYFADADDVWTADFLSLIILLQPPTAQNGIKKKRIISVDKSKFNLTEGPYVVLKATGQVFAVSKLVQDQQQAFVCGIHRKSASSSTWWELPVSHGKVQILSLANGQKPPAGVAIPSRLCRARGDKPLAGLRFAVKDNIAIRGLRIGYGNRAWSDTQPEDRTTAPVVKLLLEAGASLVGKVKTTEFAEGVDPCEWTDDICPFNPRGDGQQKPSSSSTGSAVAAASYSWLDFTIGTDTGGSIRHPAGVNGVFGQRTSHGVISLEGVLGATDLFNTVGIFAREVDTFTRVGSYLVSQMTPMPCIPEKRKYNLLYPTRAPQTDNPDPHHHGQHRWFPHPSVDSTHWSEAEKQIEVMLNNFETHFNCERIPFNINELWRATPPIGQPRSLDESVGHIYSAITTASAIEGGLDKFISDYKAMHGGKPPKISDLVSRRLEHGRKVPTESISDALKAMQAFKLWVETTLFGSYDQDATTLLIFPQSCGRPDYRDDIPDRSELFNDTFSIYSFGYLVGCPDYTIPVAEIPYHSKVTDQTEYLPVSISLVGKPGSDIELFNVVQQLHKAGVISDVAAGSRMYPEQCNGTAETTNTPSTALSI</sequence>
<dbReference type="Proteomes" id="UP001172673">
    <property type="component" value="Unassembled WGS sequence"/>
</dbReference>
<accession>A0AA39CFU7</accession>
<dbReference type="EMBL" id="JAPDRK010000013">
    <property type="protein sequence ID" value="KAJ9606592.1"/>
    <property type="molecule type" value="Genomic_DNA"/>
</dbReference>
<dbReference type="Gene3D" id="3.90.1300.10">
    <property type="entry name" value="Amidase signature (AS) domain"/>
    <property type="match status" value="1"/>
</dbReference>
<reference evidence="2" key="1">
    <citation type="submission" date="2022-10" db="EMBL/GenBank/DDBJ databases">
        <title>Culturing micro-colonial fungi from biological soil crusts in the Mojave desert and describing Neophaeococcomyces mojavensis, and introducing the new genera and species Taxawa tesnikishii.</title>
        <authorList>
            <person name="Kurbessoian T."/>
            <person name="Stajich J.E."/>
        </authorList>
    </citation>
    <scope>NUCLEOTIDE SEQUENCE</scope>
    <source>
        <strain evidence="2">TK_41</strain>
    </source>
</reference>
<organism evidence="2 3">
    <name type="scientific">Cladophialophora chaetospira</name>
    <dbReference type="NCBI Taxonomy" id="386627"/>
    <lineage>
        <taxon>Eukaryota</taxon>
        <taxon>Fungi</taxon>
        <taxon>Dikarya</taxon>
        <taxon>Ascomycota</taxon>
        <taxon>Pezizomycotina</taxon>
        <taxon>Eurotiomycetes</taxon>
        <taxon>Chaetothyriomycetidae</taxon>
        <taxon>Chaetothyriales</taxon>
        <taxon>Herpotrichiellaceae</taxon>
        <taxon>Cladophialophora</taxon>
    </lineage>
</organism>
<feature type="domain" description="Amidase" evidence="1">
    <location>
        <begin position="186"/>
        <end position="353"/>
    </location>
</feature>